<dbReference type="PROSITE" id="PS51257">
    <property type="entry name" value="PROKAR_LIPOPROTEIN"/>
    <property type="match status" value="1"/>
</dbReference>
<dbReference type="NCBIfam" id="TIGR03352">
    <property type="entry name" value="VI_chp_3"/>
    <property type="match status" value="1"/>
</dbReference>
<feature type="chain" id="PRO_5033005688" evidence="1">
    <location>
        <begin position="29"/>
        <end position="181"/>
    </location>
</feature>
<accession>A0A851HKS5</accession>
<proteinExistence type="predicted"/>
<evidence type="ECO:0000256" key="1">
    <source>
        <dbReference type="SAM" id="SignalP"/>
    </source>
</evidence>
<reference evidence="2 3" key="1">
    <citation type="submission" date="2020-03" db="EMBL/GenBank/DDBJ databases">
        <title>Metagenomic, metatranscriptomic, and metabolomic analyses revealed the key microbes and metabolic features during the fermentation of ganjang, Korean traditional soy sauce.</title>
        <authorList>
            <person name="Chun B.H."/>
            <person name="Jeon C.O."/>
        </authorList>
    </citation>
    <scope>NUCLEOTIDE SEQUENCE [LARGE SCALE GENOMIC DNA]</scope>
    <source>
        <strain evidence="2 3">KG14</strain>
    </source>
</reference>
<dbReference type="InterPro" id="IPR038706">
    <property type="entry name" value="Type_VI_SciN-like_sf"/>
</dbReference>
<keyword evidence="2" id="KW-0449">Lipoprotein</keyword>
<dbReference type="PANTHER" id="PTHR37625:SF5">
    <property type="entry name" value="LIPOPROTEIN"/>
    <property type="match status" value="1"/>
</dbReference>
<name>A0A851HKS5_9GAMM</name>
<feature type="signal peptide" evidence="1">
    <location>
        <begin position="1"/>
        <end position="28"/>
    </location>
</feature>
<gene>
    <name evidence="2" type="primary">tssJ</name>
    <name evidence="2" type="ORF">HLV39_01565</name>
</gene>
<evidence type="ECO:0000313" key="3">
    <source>
        <dbReference type="Proteomes" id="UP000536442"/>
    </source>
</evidence>
<evidence type="ECO:0000313" key="2">
    <source>
        <dbReference type="EMBL" id="NWN90184.1"/>
    </source>
</evidence>
<sequence>MNTCKWSLLAMTVAMMFVLAGCSTPYNAVTKTAKVLWDPDIPVGYPEDLPSQVDLTMIAEPGVNPNESLAPTPIAFQIIEMRDSSLLMAGDFDQLLNNLEDALGRNYIDHSDYTLVPGQFKFVEPFEISKDTRFVGVIAFYAYPNLSQWKKVVKVDPVGGRYHLLVNLRDREVQLKRSEES</sequence>
<comment type="caution">
    <text evidence="2">The sequence shown here is derived from an EMBL/GenBank/DDBJ whole genome shotgun (WGS) entry which is preliminary data.</text>
</comment>
<dbReference type="AlphaFoldDB" id="A0A851HKS5"/>
<dbReference type="Pfam" id="PF12790">
    <property type="entry name" value="T6SS-SciN"/>
    <property type="match status" value="1"/>
</dbReference>
<dbReference type="Gene3D" id="2.60.40.4150">
    <property type="entry name" value="Type VI secretion system, lipoprotein SciN"/>
    <property type="match status" value="1"/>
</dbReference>
<dbReference type="InterPro" id="IPR017734">
    <property type="entry name" value="T6SS_SciN"/>
</dbReference>
<keyword evidence="1" id="KW-0732">Signal</keyword>
<dbReference type="PANTHER" id="PTHR37625">
    <property type="entry name" value="OUTER MEMBRANE LIPOPROTEIN-RELATED"/>
    <property type="match status" value="1"/>
</dbReference>
<keyword evidence="3" id="KW-1185">Reference proteome</keyword>
<dbReference type="EMBL" id="JABEVQ010000001">
    <property type="protein sequence ID" value="NWN90184.1"/>
    <property type="molecule type" value="Genomic_DNA"/>
</dbReference>
<protein>
    <submittedName>
        <fullName evidence="2">Type VI secretion system lipoprotein TssJ</fullName>
    </submittedName>
</protein>
<organism evidence="2 3">
    <name type="scientific">Marinobacter adhaerens</name>
    <dbReference type="NCBI Taxonomy" id="1033846"/>
    <lineage>
        <taxon>Bacteria</taxon>
        <taxon>Pseudomonadati</taxon>
        <taxon>Pseudomonadota</taxon>
        <taxon>Gammaproteobacteria</taxon>
        <taxon>Pseudomonadales</taxon>
        <taxon>Marinobacteraceae</taxon>
        <taxon>Marinobacter</taxon>
    </lineage>
</organism>
<dbReference type="Proteomes" id="UP000536442">
    <property type="component" value="Unassembled WGS sequence"/>
</dbReference>